<dbReference type="VEuPathDB" id="VectorBase:RSAN_051465"/>
<dbReference type="PANTHER" id="PTHR31751:SF42">
    <property type="entry name" value="PROTEIN CBG10204"/>
    <property type="match status" value="1"/>
</dbReference>
<reference evidence="1" key="1">
    <citation type="journal article" date="2020" name="Cell">
        <title>Large-Scale Comparative Analyses of Tick Genomes Elucidate Their Genetic Diversity and Vector Capacities.</title>
        <authorList>
            <consortium name="Tick Genome and Microbiome Consortium (TIGMIC)"/>
            <person name="Jia N."/>
            <person name="Wang J."/>
            <person name="Shi W."/>
            <person name="Du L."/>
            <person name="Sun Y."/>
            <person name="Zhan W."/>
            <person name="Jiang J.F."/>
            <person name="Wang Q."/>
            <person name="Zhang B."/>
            <person name="Ji P."/>
            <person name="Bell-Sakyi L."/>
            <person name="Cui X.M."/>
            <person name="Yuan T.T."/>
            <person name="Jiang B.G."/>
            <person name="Yang W.F."/>
            <person name="Lam T.T."/>
            <person name="Chang Q.C."/>
            <person name="Ding S.J."/>
            <person name="Wang X.J."/>
            <person name="Zhu J.G."/>
            <person name="Ruan X.D."/>
            <person name="Zhao L."/>
            <person name="Wei J.T."/>
            <person name="Ye R.Z."/>
            <person name="Que T.C."/>
            <person name="Du C.H."/>
            <person name="Zhou Y.H."/>
            <person name="Cheng J.X."/>
            <person name="Dai P.F."/>
            <person name="Guo W.B."/>
            <person name="Han X.H."/>
            <person name="Huang E.J."/>
            <person name="Li L.F."/>
            <person name="Wei W."/>
            <person name="Gao Y.C."/>
            <person name="Liu J.Z."/>
            <person name="Shao H.Z."/>
            <person name="Wang X."/>
            <person name="Wang C.C."/>
            <person name="Yang T.C."/>
            <person name="Huo Q.B."/>
            <person name="Li W."/>
            <person name="Chen H.Y."/>
            <person name="Chen S.E."/>
            <person name="Zhou L.G."/>
            <person name="Ni X.B."/>
            <person name="Tian J.H."/>
            <person name="Sheng Y."/>
            <person name="Liu T."/>
            <person name="Pan Y.S."/>
            <person name="Xia L.Y."/>
            <person name="Li J."/>
            <person name="Zhao F."/>
            <person name="Cao W.C."/>
        </authorList>
    </citation>
    <scope>NUCLEOTIDE SEQUENCE</scope>
    <source>
        <strain evidence="1">Rsan-2018</strain>
    </source>
</reference>
<evidence type="ECO:0000313" key="2">
    <source>
        <dbReference type="Proteomes" id="UP000821837"/>
    </source>
</evidence>
<organism evidence="1 2">
    <name type="scientific">Rhipicephalus sanguineus</name>
    <name type="common">Brown dog tick</name>
    <name type="synonym">Ixodes sanguineus</name>
    <dbReference type="NCBI Taxonomy" id="34632"/>
    <lineage>
        <taxon>Eukaryota</taxon>
        <taxon>Metazoa</taxon>
        <taxon>Ecdysozoa</taxon>
        <taxon>Arthropoda</taxon>
        <taxon>Chelicerata</taxon>
        <taxon>Arachnida</taxon>
        <taxon>Acari</taxon>
        <taxon>Parasitiformes</taxon>
        <taxon>Ixodida</taxon>
        <taxon>Ixodoidea</taxon>
        <taxon>Ixodidae</taxon>
        <taxon>Rhipicephalinae</taxon>
        <taxon>Rhipicephalus</taxon>
        <taxon>Rhipicephalus</taxon>
    </lineage>
</organism>
<keyword evidence="2" id="KW-1185">Reference proteome</keyword>
<dbReference type="AlphaFoldDB" id="A0A9D4QAN9"/>
<sequence length="342" mass="38682">MVTTYGWTLEEKKQDSEPHGQLNVKAFREWCKQLTILTESLWIFTRQHLPKKQKKRIPQGQLQILGDVVVDERCSRRQRKNRDQHSRTYDGRESRLFTGKHVHADPLHSIFPTGIVRRLPTTLDRPPVRQLPRCRLLFGQVRPSPGSMVRRAEEAPSMPRLWIRTDTDVPRIVTVSSPSTPPVYCTPVAGAHHLLGGTLNHTCSTGIDSTRGLQNAPAAPHPRLVCLQQQQALLEQLKSAGVKLAGDSRADSPGYTAKYGTYSFLETTVNRLVDVRLVQSNEVASINHMELEGLKRALQHLDDSGIPVREVVTDRHVQVRKIFKTVRPGTSHQIDSWHVSKI</sequence>
<gene>
    <name evidence="1" type="ORF">HPB52_021715</name>
</gene>
<dbReference type="EMBL" id="JABSTV010001248">
    <property type="protein sequence ID" value="KAH7969747.1"/>
    <property type="molecule type" value="Genomic_DNA"/>
</dbReference>
<name>A0A9D4QAN9_RHISA</name>
<dbReference type="PANTHER" id="PTHR31751">
    <property type="entry name" value="SI:CH211-108C17.2-RELATED-RELATED"/>
    <property type="match status" value="1"/>
</dbReference>
<accession>A0A9D4QAN9</accession>
<protein>
    <submittedName>
        <fullName evidence="1">Uncharacterized protein</fullName>
    </submittedName>
</protein>
<comment type="caution">
    <text evidence="1">The sequence shown here is derived from an EMBL/GenBank/DDBJ whole genome shotgun (WGS) entry which is preliminary data.</text>
</comment>
<reference evidence="1" key="2">
    <citation type="submission" date="2021-09" db="EMBL/GenBank/DDBJ databases">
        <authorList>
            <person name="Jia N."/>
            <person name="Wang J."/>
            <person name="Shi W."/>
            <person name="Du L."/>
            <person name="Sun Y."/>
            <person name="Zhan W."/>
            <person name="Jiang J."/>
            <person name="Wang Q."/>
            <person name="Zhang B."/>
            <person name="Ji P."/>
            <person name="Sakyi L.B."/>
            <person name="Cui X."/>
            <person name="Yuan T."/>
            <person name="Jiang B."/>
            <person name="Yang W."/>
            <person name="Lam T.T.-Y."/>
            <person name="Chang Q."/>
            <person name="Ding S."/>
            <person name="Wang X."/>
            <person name="Zhu J."/>
            <person name="Ruan X."/>
            <person name="Zhao L."/>
            <person name="Wei J."/>
            <person name="Que T."/>
            <person name="Du C."/>
            <person name="Cheng J."/>
            <person name="Dai P."/>
            <person name="Han X."/>
            <person name="Huang E."/>
            <person name="Gao Y."/>
            <person name="Liu J."/>
            <person name="Shao H."/>
            <person name="Ye R."/>
            <person name="Li L."/>
            <person name="Wei W."/>
            <person name="Wang X."/>
            <person name="Wang C."/>
            <person name="Huo Q."/>
            <person name="Li W."/>
            <person name="Guo W."/>
            <person name="Chen H."/>
            <person name="Chen S."/>
            <person name="Zhou L."/>
            <person name="Zhou L."/>
            <person name="Ni X."/>
            <person name="Tian J."/>
            <person name="Zhou Y."/>
            <person name="Sheng Y."/>
            <person name="Liu T."/>
            <person name="Pan Y."/>
            <person name="Xia L."/>
            <person name="Li J."/>
            <person name="Zhao F."/>
            <person name="Cao W."/>
        </authorList>
    </citation>
    <scope>NUCLEOTIDE SEQUENCE</scope>
    <source>
        <strain evidence="1">Rsan-2018</strain>
        <tissue evidence="1">Larvae</tissue>
    </source>
</reference>
<proteinExistence type="predicted"/>
<evidence type="ECO:0000313" key="1">
    <source>
        <dbReference type="EMBL" id="KAH7969747.1"/>
    </source>
</evidence>
<dbReference type="Proteomes" id="UP000821837">
    <property type="component" value="Unassembled WGS sequence"/>
</dbReference>